<organism evidence="2 3">
    <name type="scientific">Hyaloscypha variabilis (strain UAMH 11265 / GT02V1 / F)</name>
    <name type="common">Meliniomyces variabilis</name>
    <dbReference type="NCBI Taxonomy" id="1149755"/>
    <lineage>
        <taxon>Eukaryota</taxon>
        <taxon>Fungi</taxon>
        <taxon>Dikarya</taxon>
        <taxon>Ascomycota</taxon>
        <taxon>Pezizomycotina</taxon>
        <taxon>Leotiomycetes</taxon>
        <taxon>Helotiales</taxon>
        <taxon>Hyaloscyphaceae</taxon>
        <taxon>Hyaloscypha</taxon>
        <taxon>Hyaloscypha variabilis</taxon>
    </lineage>
</organism>
<accession>A0A2J6S2Q0</accession>
<protein>
    <recommendedName>
        <fullName evidence="1">2EXR domain-containing protein</fullName>
    </recommendedName>
</protein>
<reference evidence="2 3" key="1">
    <citation type="submission" date="2016-04" db="EMBL/GenBank/DDBJ databases">
        <title>A degradative enzymes factory behind the ericoid mycorrhizal symbiosis.</title>
        <authorList>
            <consortium name="DOE Joint Genome Institute"/>
            <person name="Martino E."/>
            <person name="Morin E."/>
            <person name="Grelet G."/>
            <person name="Kuo A."/>
            <person name="Kohler A."/>
            <person name="Daghino S."/>
            <person name="Barry K."/>
            <person name="Choi C."/>
            <person name="Cichocki N."/>
            <person name="Clum A."/>
            <person name="Copeland A."/>
            <person name="Hainaut M."/>
            <person name="Haridas S."/>
            <person name="Labutti K."/>
            <person name="Lindquist E."/>
            <person name="Lipzen A."/>
            <person name="Khouja H.-R."/>
            <person name="Murat C."/>
            <person name="Ohm R."/>
            <person name="Olson A."/>
            <person name="Spatafora J."/>
            <person name="Veneault-Fourrey C."/>
            <person name="Henrissat B."/>
            <person name="Grigoriev I."/>
            <person name="Martin F."/>
            <person name="Perotto S."/>
        </authorList>
    </citation>
    <scope>NUCLEOTIDE SEQUENCE [LARGE SCALE GENOMIC DNA]</scope>
    <source>
        <strain evidence="2 3">F</strain>
    </source>
</reference>
<evidence type="ECO:0000313" key="3">
    <source>
        <dbReference type="Proteomes" id="UP000235786"/>
    </source>
</evidence>
<dbReference type="InterPro" id="IPR045518">
    <property type="entry name" value="2EXR"/>
</dbReference>
<dbReference type="EMBL" id="KZ613940">
    <property type="protein sequence ID" value="PMD45008.1"/>
    <property type="molecule type" value="Genomic_DNA"/>
</dbReference>
<evidence type="ECO:0000259" key="1">
    <source>
        <dbReference type="Pfam" id="PF20150"/>
    </source>
</evidence>
<dbReference type="Pfam" id="PF20150">
    <property type="entry name" value="2EXR"/>
    <property type="match status" value="1"/>
</dbReference>
<dbReference type="Proteomes" id="UP000235786">
    <property type="component" value="Unassembled WGS sequence"/>
</dbReference>
<sequence>MAPLGNSIALTSGLTIFQLFPRLPREIQMQIWNTALDALPPIIEAELSPSRYFKAISPASTILSVCGPLRYLPDVKAVYLPTSTLTPNPHQTITKKPEPKPLKPIYIRPSKDILFIASLDQLDIPAFLSRSENHEIRHLGTLKPSFTMLVSVAQITDVFQPSLVSTAHKTPNWTLLRDLSLQTLYVFDRVSIPQDQRLSYEMPVLVDPTGRLGMAAPVENVCFRWYVREAARCFLEVLRRRGLMGREWVPPRFIGTEWKVR</sequence>
<gene>
    <name evidence="2" type="ORF">L207DRAFT_507934</name>
</gene>
<dbReference type="AlphaFoldDB" id="A0A2J6S2Q0"/>
<keyword evidence="3" id="KW-1185">Reference proteome</keyword>
<dbReference type="OrthoDB" id="3501032at2759"/>
<proteinExistence type="predicted"/>
<feature type="domain" description="2EXR" evidence="1">
    <location>
        <begin position="17"/>
        <end position="114"/>
    </location>
</feature>
<name>A0A2J6S2Q0_HYAVF</name>
<evidence type="ECO:0000313" key="2">
    <source>
        <dbReference type="EMBL" id="PMD45008.1"/>
    </source>
</evidence>